<gene>
    <name evidence="2" type="ORF">IPJ27_25020</name>
</gene>
<protein>
    <submittedName>
        <fullName evidence="2">Toll/interleukin-1 receptor domain-containing protein</fullName>
    </submittedName>
</protein>
<dbReference type="EMBL" id="JADJMH010000040">
    <property type="protein sequence ID" value="MBK7677737.1"/>
    <property type="molecule type" value="Genomic_DNA"/>
</dbReference>
<dbReference type="Pfam" id="PF13676">
    <property type="entry name" value="TIR_2"/>
    <property type="match status" value="1"/>
</dbReference>
<dbReference type="Gene3D" id="3.40.50.10140">
    <property type="entry name" value="Toll/interleukin-1 receptor homology (TIR) domain"/>
    <property type="match status" value="1"/>
</dbReference>
<reference evidence="2 3" key="1">
    <citation type="submission" date="2020-10" db="EMBL/GenBank/DDBJ databases">
        <title>Connecting structure to function with the recovery of over 1000 high-quality activated sludge metagenome-assembled genomes encoding full-length rRNA genes using long-read sequencing.</title>
        <authorList>
            <person name="Singleton C.M."/>
            <person name="Petriglieri F."/>
            <person name="Kristensen J.M."/>
            <person name="Kirkegaard R.H."/>
            <person name="Michaelsen T.Y."/>
            <person name="Andersen M.H."/>
            <person name="Karst S.M."/>
            <person name="Dueholm M.S."/>
            <person name="Nielsen P.H."/>
            <person name="Albertsen M."/>
        </authorList>
    </citation>
    <scope>NUCLEOTIDE SEQUENCE [LARGE SCALE GENOMIC DNA]</scope>
    <source>
        <strain evidence="2">EsbW_18-Q3-R4-48_BATAC.285</strain>
    </source>
</reference>
<dbReference type="GO" id="GO:0007165">
    <property type="term" value="P:signal transduction"/>
    <property type="evidence" value="ECO:0007669"/>
    <property type="project" value="InterPro"/>
</dbReference>
<evidence type="ECO:0000313" key="2">
    <source>
        <dbReference type="EMBL" id="MBK7677737.1"/>
    </source>
</evidence>
<feature type="domain" description="TIR" evidence="1">
    <location>
        <begin position="53"/>
        <end position="139"/>
    </location>
</feature>
<sequence>MLSFRQEQASRKAPLPTPITDMAARKIFISHSSRLRPGEESNAQALAHWQQLREICQELVKVYGDKIDIVVDYDGLRPGDDWERCLNQWLAECHAAIILFSARAIGESNWVRKEATILSWRAALDPGFKLFPVLLEAESTATRLDDDPYFRMLNLTRTQCVQGVTTAGEIVGALRQRLGEPETLGGVSETPYETLVDAVARTIAADTDATTLAALWSELFPGVAPPAAGQPDRGTSLARQMASHLLNRGEESLERFQKMLDHLHPRPLRERAEELLKWIRPLWIDIEAAGLIPAARAKGKPLALNGELVGQPEVEKLGTPHFTLDRYLERAWPGCDRIKVIPVSDISSADTMQEQIRRGYLPGSARLSAIRIDKQLRDDQRHLIVFVANPVLAGGIPDDRLLRDIERVQREYGTLTFVFHIGEQMPAALPENLLPVLPAVDPDTECDHYAAELKAHELLDRKYGRATP</sequence>
<dbReference type="InterPro" id="IPR035897">
    <property type="entry name" value="Toll_tir_struct_dom_sf"/>
</dbReference>
<keyword evidence="2" id="KW-0675">Receptor</keyword>
<dbReference type="InterPro" id="IPR000157">
    <property type="entry name" value="TIR_dom"/>
</dbReference>
<organism evidence="2 3">
    <name type="scientific">Candidatus Accumulibacter proximus</name>
    <dbReference type="NCBI Taxonomy" id="2954385"/>
    <lineage>
        <taxon>Bacteria</taxon>
        <taxon>Pseudomonadati</taxon>
        <taxon>Pseudomonadota</taxon>
        <taxon>Betaproteobacteria</taxon>
        <taxon>Candidatus Accumulibacter</taxon>
    </lineage>
</organism>
<dbReference type="SUPFAM" id="SSF52200">
    <property type="entry name" value="Toll/Interleukin receptor TIR domain"/>
    <property type="match status" value="1"/>
</dbReference>
<dbReference type="AlphaFoldDB" id="A0A935UIG2"/>
<accession>A0A935UIG2</accession>
<proteinExistence type="predicted"/>
<name>A0A935UIG2_9PROT</name>
<dbReference type="Proteomes" id="UP000697998">
    <property type="component" value="Unassembled WGS sequence"/>
</dbReference>
<comment type="caution">
    <text evidence="2">The sequence shown here is derived from an EMBL/GenBank/DDBJ whole genome shotgun (WGS) entry which is preliminary data.</text>
</comment>
<evidence type="ECO:0000259" key="1">
    <source>
        <dbReference type="Pfam" id="PF13676"/>
    </source>
</evidence>
<evidence type="ECO:0000313" key="3">
    <source>
        <dbReference type="Proteomes" id="UP000697998"/>
    </source>
</evidence>